<dbReference type="GO" id="GO:0061605">
    <property type="term" value="F:molybdopterin-synthase adenylyltransferase activity"/>
    <property type="evidence" value="ECO:0007669"/>
    <property type="project" value="UniProtKB-EC"/>
</dbReference>
<evidence type="ECO:0000256" key="9">
    <source>
        <dbReference type="ARBA" id="ARBA00073635"/>
    </source>
</evidence>
<evidence type="ECO:0000313" key="16">
    <source>
        <dbReference type="Proteomes" id="UP000050280"/>
    </source>
</evidence>
<dbReference type="InterPro" id="IPR036873">
    <property type="entry name" value="Rhodanese-like_dom_sf"/>
</dbReference>
<reference evidence="15 16" key="1">
    <citation type="submission" date="2015-09" db="EMBL/GenBank/DDBJ databases">
        <title>Genome sequence of the marine flavobacterium Croceitalea dokdonensis DOKDO 023 that contains proton- and sodium-pumping rhodopsins.</title>
        <authorList>
            <person name="Kwon S.-K."/>
            <person name="Lee H.K."/>
            <person name="Kwak M.-J."/>
            <person name="Kim J.F."/>
        </authorList>
    </citation>
    <scope>NUCLEOTIDE SEQUENCE [LARGE SCALE GENOMIC DNA]</scope>
    <source>
        <strain evidence="15 16">DOKDO 023</strain>
    </source>
</reference>
<dbReference type="PATRIC" id="fig|1300341.3.peg.360"/>
<dbReference type="AlphaFoldDB" id="A0A0P7B458"/>
<feature type="transmembrane region" description="Helical" evidence="13">
    <location>
        <begin position="21"/>
        <end position="42"/>
    </location>
</feature>
<dbReference type="InterPro" id="IPR000594">
    <property type="entry name" value="ThiF_NAD_FAD-bd"/>
</dbReference>
<evidence type="ECO:0000256" key="13">
    <source>
        <dbReference type="SAM" id="Phobius"/>
    </source>
</evidence>
<keyword evidence="13" id="KW-1133">Transmembrane helix</keyword>
<feature type="domain" description="Rhodanese" evidence="14">
    <location>
        <begin position="266"/>
        <end position="352"/>
    </location>
</feature>
<dbReference type="CDD" id="cd00757">
    <property type="entry name" value="ThiF_MoeB_HesA_family"/>
    <property type="match status" value="1"/>
</dbReference>
<name>A0A0P7B458_9FLAO</name>
<comment type="catalytic activity">
    <reaction evidence="5">
        <text>[molybdopterin-synthase sulfur-carrier protein]-C-terminal Gly-Gly + ATP + H(+) = [molybdopterin-synthase sulfur-carrier protein]-C-terminal Gly-Gly-AMP + diphosphate</text>
        <dbReference type="Rhea" id="RHEA:43616"/>
        <dbReference type="Rhea" id="RHEA-COMP:12159"/>
        <dbReference type="Rhea" id="RHEA-COMP:12202"/>
        <dbReference type="ChEBI" id="CHEBI:15378"/>
        <dbReference type="ChEBI" id="CHEBI:30616"/>
        <dbReference type="ChEBI" id="CHEBI:33019"/>
        <dbReference type="ChEBI" id="CHEBI:90618"/>
        <dbReference type="ChEBI" id="CHEBI:90778"/>
        <dbReference type="EC" id="2.7.7.80"/>
    </reaction>
</comment>
<comment type="function">
    <text evidence="6">Catalyzes the adenylation by ATP of the carboxyl group of the C-terminal glycine of sulfur carrier protein MoaD.</text>
</comment>
<proteinExistence type="inferred from homology"/>
<dbReference type="EMBL" id="LDJX01000001">
    <property type="protein sequence ID" value="KPM33457.1"/>
    <property type="molecule type" value="Genomic_DNA"/>
</dbReference>
<dbReference type="EC" id="2.7.7.80" evidence="8"/>
<evidence type="ECO:0000256" key="11">
    <source>
        <dbReference type="ARBA" id="ARBA00075328"/>
    </source>
</evidence>
<dbReference type="PROSITE" id="PS50206">
    <property type="entry name" value="RHODANESE_3"/>
    <property type="match status" value="1"/>
</dbReference>
<dbReference type="SMART" id="SM00450">
    <property type="entry name" value="RHOD"/>
    <property type="match status" value="1"/>
</dbReference>
<evidence type="ECO:0000256" key="2">
    <source>
        <dbReference type="ARBA" id="ARBA00022679"/>
    </source>
</evidence>
<evidence type="ECO:0000256" key="7">
    <source>
        <dbReference type="ARBA" id="ARBA00063809"/>
    </source>
</evidence>
<dbReference type="Proteomes" id="UP000050280">
    <property type="component" value="Unassembled WGS sequence"/>
</dbReference>
<gene>
    <name evidence="15" type="ORF">I595_360</name>
</gene>
<comment type="caution">
    <text evidence="15">The sequence shown here is derived from an EMBL/GenBank/DDBJ whole genome shotgun (WGS) entry which is preliminary data.</text>
</comment>
<evidence type="ECO:0000256" key="4">
    <source>
        <dbReference type="ARBA" id="ARBA00022840"/>
    </source>
</evidence>
<comment type="subunit">
    <text evidence="7">Homodimer. Forms a stable heterotetrameric complex of 2 MoeB and 2 MoaD during adenylation of MoaD.</text>
</comment>
<dbReference type="FunFam" id="3.40.50.720:FF:000033">
    <property type="entry name" value="Adenylyltransferase and sulfurtransferase MOCS3"/>
    <property type="match status" value="1"/>
</dbReference>
<evidence type="ECO:0000256" key="3">
    <source>
        <dbReference type="ARBA" id="ARBA00022741"/>
    </source>
</evidence>
<keyword evidence="13" id="KW-0812">Transmembrane</keyword>
<keyword evidence="3" id="KW-0547">Nucleotide-binding</keyword>
<evidence type="ECO:0000256" key="8">
    <source>
        <dbReference type="ARBA" id="ARBA00066884"/>
    </source>
</evidence>
<evidence type="ECO:0000256" key="1">
    <source>
        <dbReference type="ARBA" id="ARBA00009919"/>
    </source>
</evidence>
<evidence type="ECO:0000313" key="15">
    <source>
        <dbReference type="EMBL" id="KPM33457.1"/>
    </source>
</evidence>
<dbReference type="PANTHER" id="PTHR10953:SF102">
    <property type="entry name" value="ADENYLYLTRANSFERASE AND SULFURTRANSFERASE MOCS3"/>
    <property type="match status" value="1"/>
</dbReference>
<comment type="similarity">
    <text evidence="1">Belongs to the HesA/MoeB/ThiF family.</text>
</comment>
<sequence length="352" mass="38620">MGRYKRHVNLKGFGQAAQEKLAVGKVLIVGLGGLGVPVAQYLNAMGVGSLGLVDGDQIELNNLQRQVLYSELDVGQLKVKVAKAKLSAQNSETDIAVYEMFLSVENALDIIAAYDVVVDATDNFATRYLINDACMLLDKPFVYGALHAFEGQVSVFNYLNGPSYRCLYPKAPSVREIPNCNDNGILGVLPGIVGNLQALEVVKVLCGIGEVLTGKLLIYDGWSQRSRQIYFKRNPIYAKISKLSENYGFNGCESVSTIAPEIFAQLQGNVQLIDVRNADEFNTGHRLPNAISIPLTELKQNSKALDVAQEVYLICQTGKRSKMACQLLKQWYPNIKATSVEGGMDEMMRLCP</sequence>
<dbReference type="STRING" id="1300341.I595_360"/>
<dbReference type="OrthoDB" id="9804286at2"/>
<protein>
    <recommendedName>
        <fullName evidence="9">Molybdopterin-synthase adenylyltransferase</fullName>
        <ecNumber evidence="8">2.7.7.80</ecNumber>
    </recommendedName>
    <alternativeName>
        <fullName evidence="12">MoaD protein adenylase</fullName>
    </alternativeName>
    <alternativeName>
        <fullName evidence="10">Molybdopterin-converting factor subunit 1 adenylase</fullName>
    </alternativeName>
    <alternativeName>
        <fullName evidence="11">Sulfur carrier protein MoaD adenylyltransferase</fullName>
    </alternativeName>
</protein>
<dbReference type="GO" id="GO:0008146">
    <property type="term" value="F:sulfotransferase activity"/>
    <property type="evidence" value="ECO:0007669"/>
    <property type="project" value="TreeGrafter"/>
</dbReference>
<keyword evidence="4" id="KW-0067">ATP-binding</keyword>
<evidence type="ECO:0000259" key="14">
    <source>
        <dbReference type="PROSITE" id="PS50206"/>
    </source>
</evidence>
<dbReference type="Pfam" id="PF00899">
    <property type="entry name" value="ThiF"/>
    <property type="match status" value="1"/>
</dbReference>
<keyword evidence="15" id="KW-0548">Nucleotidyltransferase</keyword>
<dbReference type="RefSeq" id="WP_054557648.1">
    <property type="nucleotide sequence ID" value="NZ_LDJX01000001.1"/>
</dbReference>
<dbReference type="GO" id="GO:0008641">
    <property type="term" value="F:ubiquitin-like modifier activating enzyme activity"/>
    <property type="evidence" value="ECO:0007669"/>
    <property type="project" value="InterPro"/>
</dbReference>
<evidence type="ECO:0000256" key="12">
    <source>
        <dbReference type="ARBA" id="ARBA00078531"/>
    </source>
</evidence>
<dbReference type="GO" id="GO:0005829">
    <property type="term" value="C:cytosol"/>
    <property type="evidence" value="ECO:0007669"/>
    <property type="project" value="TreeGrafter"/>
</dbReference>
<organism evidence="15 16">
    <name type="scientific">Croceitalea dokdonensis DOKDO 023</name>
    <dbReference type="NCBI Taxonomy" id="1300341"/>
    <lineage>
        <taxon>Bacteria</taxon>
        <taxon>Pseudomonadati</taxon>
        <taxon>Bacteroidota</taxon>
        <taxon>Flavobacteriia</taxon>
        <taxon>Flavobacteriales</taxon>
        <taxon>Flavobacteriaceae</taxon>
        <taxon>Croceitalea</taxon>
    </lineage>
</organism>
<dbReference type="GO" id="GO:0004792">
    <property type="term" value="F:thiosulfate-cyanide sulfurtransferase activity"/>
    <property type="evidence" value="ECO:0007669"/>
    <property type="project" value="TreeGrafter"/>
</dbReference>
<keyword evidence="13" id="KW-0472">Membrane</keyword>
<dbReference type="Gene3D" id="3.40.50.720">
    <property type="entry name" value="NAD(P)-binding Rossmann-like Domain"/>
    <property type="match status" value="1"/>
</dbReference>
<accession>A0A0P7B458</accession>
<dbReference type="Pfam" id="PF00581">
    <property type="entry name" value="Rhodanese"/>
    <property type="match status" value="1"/>
</dbReference>
<dbReference type="CDD" id="cd00158">
    <property type="entry name" value="RHOD"/>
    <property type="match status" value="1"/>
</dbReference>
<evidence type="ECO:0000256" key="10">
    <source>
        <dbReference type="ARBA" id="ARBA00075110"/>
    </source>
</evidence>
<dbReference type="Gene3D" id="3.40.250.10">
    <property type="entry name" value="Rhodanese-like domain"/>
    <property type="match status" value="1"/>
</dbReference>
<dbReference type="InterPro" id="IPR001763">
    <property type="entry name" value="Rhodanese-like_dom"/>
</dbReference>
<evidence type="ECO:0000256" key="6">
    <source>
        <dbReference type="ARBA" id="ARBA00055169"/>
    </source>
</evidence>
<dbReference type="SUPFAM" id="SSF69572">
    <property type="entry name" value="Activating enzymes of the ubiquitin-like proteins"/>
    <property type="match status" value="1"/>
</dbReference>
<evidence type="ECO:0000256" key="5">
    <source>
        <dbReference type="ARBA" id="ARBA00052218"/>
    </source>
</evidence>
<dbReference type="PANTHER" id="PTHR10953">
    <property type="entry name" value="UBIQUITIN-ACTIVATING ENZYME E1"/>
    <property type="match status" value="1"/>
</dbReference>
<keyword evidence="2 15" id="KW-0808">Transferase</keyword>
<dbReference type="GO" id="GO:0005524">
    <property type="term" value="F:ATP binding"/>
    <property type="evidence" value="ECO:0007669"/>
    <property type="project" value="UniProtKB-KW"/>
</dbReference>
<dbReference type="InterPro" id="IPR045886">
    <property type="entry name" value="ThiF/MoeB/HesA"/>
</dbReference>
<dbReference type="InterPro" id="IPR035985">
    <property type="entry name" value="Ubiquitin-activating_enz"/>
</dbReference>
<keyword evidence="16" id="KW-1185">Reference proteome</keyword>